<organism evidence="2 3">
    <name type="scientific">Callosobruchus maculatus</name>
    <name type="common">Southern cowpea weevil</name>
    <name type="synonym">Pulse bruchid</name>
    <dbReference type="NCBI Taxonomy" id="64391"/>
    <lineage>
        <taxon>Eukaryota</taxon>
        <taxon>Metazoa</taxon>
        <taxon>Ecdysozoa</taxon>
        <taxon>Arthropoda</taxon>
        <taxon>Hexapoda</taxon>
        <taxon>Insecta</taxon>
        <taxon>Pterygota</taxon>
        <taxon>Neoptera</taxon>
        <taxon>Endopterygota</taxon>
        <taxon>Coleoptera</taxon>
        <taxon>Polyphaga</taxon>
        <taxon>Cucujiformia</taxon>
        <taxon>Chrysomeloidea</taxon>
        <taxon>Chrysomelidae</taxon>
        <taxon>Bruchinae</taxon>
        <taxon>Bruchini</taxon>
        <taxon>Callosobruchus</taxon>
    </lineage>
</organism>
<feature type="domain" description="MADF" evidence="1">
    <location>
        <begin position="4"/>
        <end position="60"/>
    </location>
</feature>
<dbReference type="InterPro" id="IPR006578">
    <property type="entry name" value="MADF-dom"/>
</dbReference>
<dbReference type="EMBL" id="CAACVG010007368">
    <property type="protein sequence ID" value="VEN45086.1"/>
    <property type="molecule type" value="Genomic_DNA"/>
</dbReference>
<feature type="non-terminal residue" evidence="2">
    <location>
        <position position="1"/>
    </location>
</feature>
<keyword evidence="3" id="KW-1185">Reference proteome</keyword>
<protein>
    <recommendedName>
        <fullName evidence="1">MADF domain-containing protein</fullName>
    </recommendedName>
</protein>
<dbReference type="Proteomes" id="UP000410492">
    <property type="component" value="Unassembled WGS sequence"/>
</dbReference>
<reference evidence="2 3" key="1">
    <citation type="submission" date="2019-01" db="EMBL/GenBank/DDBJ databases">
        <authorList>
            <person name="Sayadi A."/>
        </authorList>
    </citation>
    <scope>NUCLEOTIDE SEQUENCE [LARGE SCALE GENOMIC DNA]</scope>
</reference>
<name>A0A653CBH6_CALMS</name>
<gene>
    <name evidence="2" type="ORF">CALMAC_LOCUS7656</name>
</gene>
<sequence>NEDCLIIYVQEHECLYDLKHKDYDNNLVKDKIWREIANNLKNKFRNQNKAQNGRGIKCSR</sequence>
<dbReference type="AlphaFoldDB" id="A0A653CBH6"/>
<proteinExistence type="predicted"/>
<evidence type="ECO:0000259" key="1">
    <source>
        <dbReference type="PROSITE" id="PS51029"/>
    </source>
</evidence>
<dbReference type="PROSITE" id="PS51029">
    <property type="entry name" value="MADF"/>
    <property type="match status" value="1"/>
</dbReference>
<evidence type="ECO:0000313" key="2">
    <source>
        <dbReference type="EMBL" id="VEN45086.1"/>
    </source>
</evidence>
<dbReference type="OrthoDB" id="6784293at2759"/>
<evidence type="ECO:0000313" key="3">
    <source>
        <dbReference type="Proteomes" id="UP000410492"/>
    </source>
</evidence>
<dbReference type="Pfam" id="PF10545">
    <property type="entry name" value="MADF_DNA_bdg"/>
    <property type="match status" value="1"/>
</dbReference>
<accession>A0A653CBH6</accession>